<accession>A0AAV7LWN6</accession>
<feature type="compositionally biased region" description="Basic and acidic residues" evidence="1">
    <location>
        <begin position="8"/>
        <end position="31"/>
    </location>
</feature>
<evidence type="ECO:0000313" key="3">
    <source>
        <dbReference type="Proteomes" id="UP001066276"/>
    </source>
</evidence>
<name>A0AAV7LWN6_PLEWA</name>
<dbReference type="Proteomes" id="UP001066276">
    <property type="component" value="Chromosome 10"/>
</dbReference>
<protein>
    <submittedName>
        <fullName evidence="2">Uncharacterized protein</fullName>
    </submittedName>
</protein>
<gene>
    <name evidence="2" type="ORF">NDU88_000499</name>
</gene>
<feature type="region of interest" description="Disordered" evidence="1">
    <location>
        <begin position="1"/>
        <end position="47"/>
    </location>
</feature>
<sequence>MMSSVRGSHQETMWRTRNGEQCKELAPEDNVKNPQRRPCGEPAMASSVRSWHQETMWRIRNDEQCKELAPGINVKNLQR</sequence>
<reference evidence="2" key="1">
    <citation type="journal article" date="2022" name="bioRxiv">
        <title>Sequencing and chromosome-scale assembly of the giantPleurodeles waltlgenome.</title>
        <authorList>
            <person name="Brown T."/>
            <person name="Elewa A."/>
            <person name="Iarovenko S."/>
            <person name="Subramanian E."/>
            <person name="Araus A.J."/>
            <person name="Petzold A."/>
            <person name="Susuki M."/>
            <person name="Suzuki K.-i.T."/>
            <person name="Hayashi T."/>
            <person name="Toyoda A."/>
            <person name="Oliveira C."/>
            <person name="Osipova E."/>
            <person name="Leigh N.D."/>
            <person name="Simon A."/>
            <person name="Yun M.H."/>
        </authorList>
    </citation>
    <scope>NUCLEOTIDE SEQUENCE</scope>
    <source>
        <strain evidence="2">20211129_DDA</strain>
        <tissue evidence="2">Liver</tissue>
    </source>
</reference>
<dbReference type="EMBL" id="JANPWB010000014">
    <property type="protein sequence ID" value="KAJ1095334.1"/>
    <property type="molecule type" value="Genomic_DNA"/>
</dbReference>
<organism evidence="2 3">
    <name type="scientific">Pleurodeles waltl</name>
    <name type="common">Iberian ribbed newt</name>
    <dbReference type="NCBI Taxonomy" id="8319"/>
    <lineage>
        <taxon>Eukaryota</taxon>
        <taxon>Metazoa</taxon>
        <taxon>Chordata</taxon>
        <taxon>Craniata</taxon>
        <taxon>Vertebrata</taxon>
        <taxon>Euteleostomi</taxon>
        <taxon>Amphibia</taxon>
        <taxon>Batrachia</taxon>
        <taxon>Caudata</taxon>
        <taxon>Salamandroidea</taxon>
        <taxon>Salamandridae</taxon>
        <taxon>Pleurodelinae</taxon>
        <taxon>Pleurodeles</taxon>
    </lineage>
</organism>
<comment type="caution">
    <text evidence="2">The sequence shown here is derived from an EMBL/GenBank/DDBJ whole genome shotgun (WGS) entry which is preliminary data.</text>
</comment>
<evidence type="ECO:0000313" key="2">
    <source>
        <dbReference type="EMBL" id="KAJ1095334.1"/>
    </source>
</evidence>
<dbReference type="AlphaFoldDB" id="A0AAV7LWN6"/>
<keyword evidence="3" id="KW-1185">Reference proteome</keyword>
<proteinExistence type="predicted"/>
<evidence type="ECO:0000256" key="1">
    <source>
        <dbReference type="SAM" id="MobiDB-lite"/>
    </source>
</evidence>